<keyword evidence="2 4" id="KW-0560">Oxidoreductase</keyword>
<reference evidence="6" key="1">
    <citation type="journal article" date="2020" name="mSystems">
        <title>Genome- and Community-Level Interaction Insights into Carbon Utilization and Element Cycling Functions of Hydrothermarchaeota in Hydrothermal Sediment.</title>
        <authorList>
            <person name="Zhou Z."/>
            <person name="Liu Y."/>
            <person name="Xu W."/>
            <person name="Pan J."/>
            <person name="Luo Z.H."/>
            <person name="Li M."/>
        </authorList>
    </citation>
    <scope>NUCLEOTIDE SEQUENCE [LARGE SCALE GENOMIC DNA]</scope>
    <source>
        <strain evidence="6">HyVt-76</strain>
    </source>
</reference>
<dbReference type="InterPro" id="IPR029061">
    <property type="entry name" value="THDP-binding"/>
</dbReference>
<feature type="domain" description="Dehydrogenase E1 component" evidence="5">
    <location>
        <begin position="23"/>
        <end position="131"/>
    </location>
</feature>
<keyword evidence="3 4" id="KW-0786">Thiamine pyrophosphate</keyword>
<name>A0A7V5LJL0_CALAY</name>
<dbReference type="SUPFAM" id="SSF52518">
    <property type="entry name" value="Thiamin diphosphate-binding fold (THDP-binding)"/>
    <property type="match status" value="1"/>
</dbReference>
<comment type="caution">
    <text evidence="6">The sequence shown here is derived from an EMBL/GenBank/DDBJ whole genome shotgun (WGS) entry which is preliminary data.</text>
</comment>
<evidence type="ECO:0000256" key="3">
    <source>
        <dbReference type="ARBA" id="ARBA00023052"/>
    </source>
</evidence>
<organism evidence="6">
    <name type="scientific">Caldithrix abyssi</name>
    <dbReference type="NCBI Taxonomy" id="187145"/>
    <lineage>
        <taxon>Bacteria</taxon>
        <taxon>Pseudomonadati</taxon>
        <taxon>Calditrichota</taxon>
        <taxon>Calditrichia</taxon>
        <taxon>Calditrichales</taxon>
        <taxon>Calditrichaceae</taxon>
        <taxon>Caldithrix</taxon>
    </lineage>
</organism>
<comment type="cofactor">
    <cofactor evidence="1 4">
        <name>thiamine diphosphate</name>
        <dbReference type="ChEBI" id="CHEBI:58937"/>
    </cofactor>
</comment>
<dbReference type="InterPro" id="IPR001017">
    <property type="entry name" value="DH_E1"/>
</dbReference>
<gene>
    <name evidence="6" type="ORF">ENL21_08750</name>
</gene>
<dbReference type="EC" id="1.2.4.4" evidence="4"/>
<dbReference type="AlphaFoldDB" id="A0A7V5LJL0"/>
<proteinExistence type="inferred from homology"/>
<dbReference type="EMBL" id="DRTD01000649">
    <property type="protein sequence ID" value="HHE55857.1"/>
    <property type="molecule type" value="Genomic_DNA"/>
</dbReference>
<protein>
    <recommendedName>
        <fullName evidence="4">2-oxoisovalerate dehydrogenase subunit alpha</fullName>
        <ecNumber evidence="4">1.2.4.4</ecNumber>
    </recommendedName>
    <alternativeName>
        <fullName evidence="4">Branched-chain alpha-keto acid dehydrogenase E1 component alpha chain</fullName>
    </alternativeName>
</protein>
<comment type="catalytic activity">
    <reaction evidence="4">
        <text>N(6)-[(R)-lipoyl]-L-lysyl-[protein] + 3-methyl-2-oxobutanoate + H(+) = N(6)-[(R)-S(8)-2-methylpropanoyldihydrolipoyl]-L-lysyl-[protein] + CO2</text>
        <dbReference type="Rhea" id="RHEA:13457"/>
        <dbReference type="Rhea" id="RHEA-COMP:10474"/>
        <dbReference type="Rhea" id="RHEA-COMP:10497"/>
        <dbReference type="ChEBI" id="CHEBI:11851"/>
        <dbReference type="ChEBI" id="CHEBI:15378"/>
        <dbReference type="ChEBI" id="CHEBI:16526"/>
        <dbReference type="ChEBI" id="CHEBI:83099"/>
        <dbReference type="ChEBI" id="CHEBI:83142"/>
        <dbReference type="EC" id="1.2.4.4"/>
    </reaction>
</comment>
<evidence type="ECO:0000259" key="5">
    <source>
        <dbReference type="Pfam" id="PF00676"/>
    </source>
</evidence>
<dbReference type="Gene3D" id="3.40.50.970">
    <property type="match status" value="1"/>
</dbReference>
<dbReference type="GO" id="GO:0003863">
    <property type="term" value="F:branched-chain 2-oxo acid dehydrogenase activity"/>
    <property type="evidence" value="ECO:0007669"/>
    <property type="project" value="UniProtKB-EC"/>
</dbReference>
<evidence type="ECO:0000256" key="2">
    <source>
        <dbReference type="ARBA" id="ARBA00023002"/>
    </source>
</evidence>
<dbReference type="PANTHER" id="PTHR43380">
    <property type="entry name" value="2-OXOISOVALERATE DEHYDROGENASE SUBUNIT ALPHA, MITOCHONDRIAL"/>
    <property type="match status" value="1"/>
</dbReference>
<accession>A0A7V5LJL0</accession>
<evidence type="ECO:0000256" key="1">
    <source>
        <dbReference type="ARBA" id="ARBA00001964"/>
    </source>
</evidence>
<evidence type="ECO:0000256" key="4">
    <source>
        <dbReference type="RuleBase" id="RU365014"/>
    </source>
</evidence>
<dbReference type="PANTHER" id="PTHR43380:SF1">
    <property type="entry name" value="2-OXOISOVALERATE DEHYDROGENASE SUBUNIT ALPHA, MITOCHONDRIAL"/>
    <property type="match status" value="1"/>
</dbReference>
<dbReference type="Proteomes" id="UP000886111">
    <property type="component" value="Unassembled WGS sequence"/>
</dbReference>
<dbReference type="InterPro" id="IPR050771">
    <property type="entry name" value="Alpha-ketoacid_DH_E1_comp"/>
</dbReference>
<comment type="function">
    <text evidence="4">The branched-chain alpha-keto dehydrogenase complex catalyzes the overall conversion of alpha-keto acids to acyl-CoA and CO(2). It contains multiple copies of three enzymatic components: branched-chain alpha-keto acid decarboxylase (E1), lipoamide acyltransferase (E2) and lipoamide dehydrogenase (E3).</text>
</comment>
<dbReference type="GO" id="GO:0009083">
    <property type="term" value="P:branched-chain amino acid catabolic process"/>
    <property type="evidence" value="ECO:0007669"/>
    <property type="project" value="TreeGrafter"/>
</dbReference>
<comment type="similarity">
    <text evidence="4">Belongs to the BCKDHA family.</text>
</comment>
<dbReference type="Pfam" id="PF00676">
    <property type="entry name" value="E1_dh"/>
    <property type="match status" value="1"/>
</dbReference>
<sequence>MPELKVKQKDLEGLNKETLKSMYRTMLLARFMDNKMLIMLKQGKSYFHIGCSGHEANQTAAGFSLQSGYDFAYPYYRDLAFVLQYGVTPEEVFLNFLAKEDDPSSGGRQMPNHYGHKKLRIVSQSSPTGTQYL</sequence>
<evidence type="ECO:0000313" key="6">
    <source>
        <dbReference type="EMBL" id="HHE55857.1"/>
    </source>
</evidence>